<reference evidence="1" key="1">
    <citation type="submission" date="2020-05" db="EMBL/GenBank/DDBJ databases">
        <authorList>
            <person name="Chiriac C."/>
            <person name="Salcher M."/>
            <person name="Ghai R."/>
            <person name="Kavagutti S V."/>
        </authorList>
    </citation>
    <scope>NUCLEOTIDE SEQUENCE</scope>
</reference>
<dbReference type="SUPFAM" id="SSF56112">
    <property type="entry name" value="Protein kinase-like (PK-like)"/>
    <property type="match status" value="1"/>
</dbReference>
<proteinExistence type="predicted"/>
<organism evidence="1">
    <name type="scientific">freshwater metagenome</name>
    <dbReference type="NCBI Taxonomy" id="449393"/>
    <lineage>
        <taxon>unclassified sequences</taxon>
        <taxon>metagenomes</taxon>
        <taxon>ecological metagenomes</taxon>
    </lineage>
</organism>
<protein>
    <submittedName>
        <fullName evidence="1">Unannotated protein</fullName>
    </submittedName>
</protein>
<gene>
    <name evidence="1" type="ORF">UFOPK3376_01484</name>
</gene>
<accession>A0A6J7EEG1</accession>
<dbReference type="EMBL" id="CAFBLP010000033">
    <property type="protein sequence ID" value="CAB4880571.1"/>
    <property type="molecule type" value="Genomic_DNA"/>
</dbReference>
<sequence length="363" mass="42786">MVTPARLNQAARYDAEVRDAWRAYGDPRAITSIVEVSAKVSTNHVYRLHLDDGNSVIAKVSSYGSYFLFREDHDRIHRTRQLLQPTRWADLLADVYVERDEPTEGRVAQVFTHYTGELWTAFYQDVELGRTLPRVLTEGQVGELGEEMALLHRDCADVARRIPLSSKSIKSDAIHLLDLLSDKHSSLKFQYDAEQKQYLRRQCHEFLEQLDRFGYDDWAKIPVLIDWNLGNFSVSMAKHQIRLFSRWDYDWFRIEPRLLDFYFLSRVSSATGDRTVFSYSPHTLLEPRFKQFLAAYHRIYPLNEHELLFLREVYRFFILNYVVREGDNFFQPAYWRRLQNEAVSLCLPAAEHLDLRPLLDILD</sequence>
<name>A0A6J7EEG1_9ZZZZ</name>
<evidence type="ECO:0000313" key="1">
    <source>
        <dbReference type="EMBL" id="CAB4880571.1"/>
    </source>
</evidence>
<dbReference type="InterPro" id="IPR011009">
    <property type="entry name" value="Kinase-like_dom_sf"/>
</dbReference>
<dbReference type="AlphaFoldDB" id="A0A6J7EEG1"/>